<evidence type="ECO:0000256" key="4">
    <source>
        <dbReference type="ARBA" id="ARBA00022980"/>
    </source>
</evidence>
<dbReference type="InterPro" id="IPR036791">
    <property type="entry name" value="Ribosomal_bL9_C_sf"/>
</dbReference>
<dbReference type="GO" id="GO:0003735">
    <property type="term" value="F:structural constituent of ribosome"/>
    <property type="evidence" value="ECO:0007669"/>
    <property type="project" value="InterPro"/>
</dbReference>
<accession>N2B5W0</accession>
<dbReference type="InterPro" id="IPR020070">
    <property type="entry name" value="Ribosomal_bL9_N"/>
</dbReference>
<evidence type="ECO:0000256" key="8">
    <source>
        <dbReference type="SAM" id="Coils"/>
    </source>
</evidence>
<keyword evidence="5 7" id="KW-0687">Ribonucleoprotein</keyword>
<evidence type="ECO:0000256" key="5">
    <source>
        <dbReference type="ARBA" id="ARBA00023274"/>
    </source>
</evidence>
<dbReference type="Pfam" id="PF03948">
    <property type="entry name" value="Ribosomal_L9_C"/>
    <property type="match status" value="1"/>
</dbReference>
<keyword evidence="2 7" id="KW-0699">rRNA-binding</keyword>
<dbReference type="InterPro" id="IPR009027">
    <property type="entry name" value="Ribosomal_bL9/RNase_H1_N"/>
</dbReference>
<dbReference type="Pfam" id="PF01281">
    <property type="entry name" value="Ribosomal_L9_N"/>
    <property type="match status" value="1"/>
</dbReference>
<dbReference type="OrthoDB" id="9788336at2"/>
<dbReference type="SUPFAM" id="SSF55653">
    <property type="entry name" value="Ribosomal protein L9 C-domain"/>
    <property type="match status" value="1"/>
</dbReference>
<protein>
    <recommendedName>
        <fullName evidence="6 7">Large ribosomal subunit protein bL9</fullName>
    </recommendedName>
</protein>
<dbReference type="InterPro" id="IPR020594">
    <property type="entry name" value="Ribosomal_bL9_bac/chp"/>
</dbReference>
<dbReference type="InterPro" id="IPR036935">
    <property type="entry name" value="Ribosomal_bL9_N_sf"/>
</dbReference>
<keyword evidence="3 7" id="KW-0694">RNA-binding</keyword>
<feature type="domain" description="Large ribosomal subunit protein bL9 C-terminal" evidence="10">
    <location>
        <begin position="63"/>
        <end position="146"/>
    </location>
</feature>
<comment type="similarity">
    <text evidence="1 7">Belongs to the bacterial ribosomal protein bL9 family.</text>
</comment>
<dbReference type="EMBL" id="AQFT01000039">
    <property type="protein sequence ID" value="EMZ33800.1"/>
    <property type="molecule type" value="Genomic_DNA"/>
</dbReference>
<dbReference type="NCBIfam" id="TIGR00158">
    <property type="entry name" value="L9"/>
    <property type="match status" value="1"/>
</dbReference>
<feature type="domain" description="Ribosomal protein L9" evidence="9">
    <location>
        <begin position="1"/>
        <end position="46"/>
    </location>
</feature>
<dbReference type="FunFam" id="3.10.430.100:FF:000002">
    <property type="entry name" value="50S ribosomal protein L9"/>
    <property type="match status" value="1"/>
</dbReference>
<evidence type="ECO:0000313" key="11">
    <source>
        <dbReference type="EMBL" id="EMZ33800.1"/>
    </source>
</evidence>
<evidence type="ECO:0000259" key="10">
    <source>
        <dbReference type="Pfam" id="PF03948"/>
    </source>
</evidence>
<dbReference type="PATRIC" id="fig|1235802.3.peg.1430"/>
<name>N2B5W0_9FIRM</name>
<gene>
    <name evidence="7" type="primary">rplI</name>
    <name evidence="11" type="ORF">C823_01340</name>
</gene>
<dbReference type="SUPFAM" id="SSF55658">
    <property type="entry name" value="L9 N-domain-like"/>
    <property type="match status" value="1"/>
</dbReference>
<keyword evidence="4 7" id="KW-0689">Ribosomal protein</keyword>
<dbReference type="GO" id="GO:1990904">
    <property type="term" value="C:ribonucleoprotein complex"/>
    <property type="evidence" value="ECO:0007669"/>
    <property type="project" value="UniProtKB-KW"/>
</dbReference>
<proteinExistence type="inferred from homology"/>
<keyword evidence="12" id="KW-1185">Reference proteome</keyword>
<evidence type="ECO:0000256" key="6">
    <source>
        <dbReference type="ARBA" id="ARBA00035292"/>
    </source>
</evidence>
<comment type="function">
    <text evidence="7">Binds to the 23S rRNA.</text>
</comment>
<evidence type="ECO:0000256" key="1">
    <source>
        <dbReference type="ARBA" id="ARBA00010605"/>
    </source>
</evidence>
<organism evidence="11 12">
    <name type="scientific">Eubacterium plexicaudatum ASF492</name>
    <dbReference type="NCBI Taxonomy" id="1235802"/>
    <lineage>
        <taxon>Bacteria</taxon>
        <taxon>Bacillati</taxon>
        <taxon>Bacillota</taxon>
        <taxon>Clostridia</taxon>
        <taxon>Eubacteriales</taxon>
        <taxon>Eubacteriaceae</taxon>
        <taxon>Eubacterium</taxon>
    </lineage>
</organism>
<dbReference type="PANTHER" id="PTHR21368">
    <property type="entry name" value="50S RIBOSOMAL PROTEIN L9"/>
    <property type="match status" value="1"/>
</dbReference>
<evidence type="ECO:0000313" key="12">
    <source>
        <dbReference type="Proteomes" id="UP000012589"/>
    </source>
</evidence>
<dbReference type="GO" id="GO:0005840">
    <property type="term" value="C:ribosome"/>
    <property type="evidence" value="ECO:0007669"/>
    <property type="project" value="UniProtKB-KW"/>
</dbReference>
<dbReference type="InterPro" id="IPR020069">
    <property type="entry name" value="Ribosomal_bL9_C"/>
</dbReference>
<sequence>MKVILLEDVKSVGKKNDIVEVSDAFARNMLIRKKLGVEANNQTLNDLKLRNKRAEKDAAENLAAAKQLAEDLKEKQVEVKIKAGEGGRTFGSVSTKEIAEAAKSQLSLELDKKKMQLTDPIKALGFYDVPVKLHPQVTGTLRVHVIEG</sequence>
<evidence type="ECO:0000259" key="9">
    <source>
        <dbReference type="Pfam" id="PF01281"/>
    </source>
</evidence>
<dbReference type="InterPro" id="IPR000244">
    <property type="entry name" value="Ribosomal_bL9"/>
</dbReference>
<feature type="coiled-coil region" evidence="8">
    <location>
        <begin position="37"/>
        <end position="116"/>
    </location>
</feature>
<dbReference type="HOGENOM" id="CLU_078938_3_2_9"/>
<dbReference type="STRING" id="1235802.C823_01340"/>
<dbReference type="AlphaFoldDB" id="N2B5W0"/>
<evidence type="ECO:0000256" key="7">
    <source>
        <dbReference type="HAMAP-Rule" id="MF_00503"/>
    </source>
</evidence>
<dbReference type="eggNOG" id="COG0359">
    <property type="taxonomic scope" value="Bacteria"/>
</dbReference>
<dbReference type="GO" id="GO:0006412">
    <property type="term" value="P:translation"/>
    <property type="evidence" value="ECO:0007669"/>
    <property type="project" value="UniProtKB-UniRule"/>
</dbReference>
<comment type="caution">
    <text evidence="11">The sequence shown here is derived from an EMBL/GenBank/DDBJ whole genome shotgun (WGS) entry which is preliminary data.</text>
</comment>
<evidence type="ECO:0000256" key="3">
    <source>
        <dbReference type="ARBA" id="ARBA00022884"/>
    </source>
</evidence>
<dbReference type="Gene3D" id="3.40.5.10">
    <property type="entry name" value="Ribosomal protein L9, N-terminal domain"/>
    <property type="match status" value="1"/>
</dbReference>
<evidence type="ECO:0000256" key="2">
    <source>
        <dbReference type="ARBA" id="ARBA00022730"/>
    </source>
</evidence>
<dbReference type="HAMAP" id="MF_00503">
    <property type="entry name" value="Ribosomal_bL9"/>
    <property type="match status" value="1"/>
</dbReference>
<dbReference type="Proteomes" id="UP000012589">
    <property type="component" value="Unassembled WGS sequence"/>
</dbReference>
<keyword evidence="8" id="KW-0175">Coiled coil</keyword>
<dbReference type="GO" id="GO:0019843">
    <property type="term" value="F:rRNA binding"/>
    <property type="evidence" value="ECO:0007669"/>
    <property type="project" value="UniProtKB-UniRule"/>
</dbReference>
<dbReference type="Gene3D" id="3.10.430.100">
    <property type="entry name" value="Ribosomal protein L9, C-terminal domain"/>
    <property type="match status" value="1"/>
</dbReference>
<reference evidence="11 12" key="1">
    <citation type="journal article" date="2014" name="Genome Announc.">
        <title>Draft genome sequences of the altered schaedler flora, a defined bacterial community from gnotobiotic mice.</title>
        <authorList>
            <person name="Wannemuehler M.J."/>
            <person name="Overstreet A.M."/>
            <person name="Ward D.V."/>
            <person name="Phillips G.J."/>
        </authorList>
    </citation>
    <scope>NUCLEOTIDE SEQUENCE [LARGE SCALE GENOMIC DNA]</scope>
    <source>
        <strain evidence="11 12">ASF492</strain>
    </source>
</reference>